<evidence type="ECO:0000313" key="1">
    <source>
        <dbReference type="EMBL" id="AIG63835.1"/>
    </source>
</evidence>
<dbReference type="EMBL" id="CP008944">
    <property type="protein sequence ID" value="AIG63835.1"/>
    <property type="molecule type" value="Genomic_DNA"/>
</dbReference>
<keyword evidence="2" id="KW-1185">Reference proteome</keyword>
<dbReference type="Proteomes" id="UP000028504">
    <property type="component" value="Chromosome"/>
</dbReference>
<accession>A0ABN4DBR9</accession>
<gene>
    <name evidence="1" type="ORF">CATYP_03105</name>
</gene>
<name>A0ABN4DBR9_9CORY</name>
<evidence type="ECO:0000313" key="2">
    <source>
        <dbReference type="Proteomes" id="UP000028504"/>
    </source>
</evidence>
<organism evidence="1 2">
    <name type="scientific">Corynebacterium atypicum</name>
    <dbReference type="NCBI Taxonomy" id="191610"/>
    <lineage>
        <taxon>Bacteria</taxon>
        <taxon>Bacillati</taxon>
        <taxon>Actinomycetota</taxon>
        <taxon>Actinomycetes</taxon>
        <taxon>Mycobacteriales</taxon>
        <taxon>Corynebacteriaceae</taxon>
        <taxon>Corynebacterium</taxon>
    </lineage>
</organism>
<proteinExistence type="predicted"/>
<protein>
    <submittedName>
        <fullName evidence="1">Uncharacterized protein</fullName>
    </submittedName>
</protein>
<reference evidence="1 2" key="1">
    <citation type="submission" date="2014-07" db="EMBL/GenBank/DDBJ databases">
        <title>Complete genome sequence of Corynebacterium atypicum DSM 44849: identifiction of the mycolic acid biosynthesis genes.</title>
        <authorList>
            <person name="Tippelt A."/>
            <person name="Mollmann S."/>
            <person name="Albersmeier A."/>
            <person name="Jaenicke S."/>
            <person name="Ruckert C."/>
            <person name="Tauch A."/>
        </authorList>
    </citation>
    <scope>NUCLEOTIDE SEQUENCE [LARGE SCALE GENOMIC DNA]</scope>
    <source>
        <strain evidence="1 2">R2070</strain>
    </source>
</reference>
<sequence>MANDHKQQHVNPAWPEVQRERAHAVTEIVAPLSGASSPFGDDLVLPRPHEELSYVHPYTRINR</sequence>
<dbReference type="RefSeq" id="WP_038604794.1">
    <property type="nucleotide sequence ID" value="NZ_CP008944.1"/>
</dbReference>